<dbReference type="OrthoDB" id="9793581at2"/>
<dbReference type="GO" id="GO:0015031">
    <property type="term" value="P:protein transport"/>
    <property type="evidence" value="ECO:0007669"/>
    <property type="project" value="UniProtKB-KW"/>
</dbReference>
<gene>
    <name evidence="8" type="ORF">BDD43_1537</name>
</gene>
<keyword evidence="7" id="KW-0813">Transport</keyword>
<protein>
    <submittedName>
        <fullName evidence="8">Outer membrane transport energization protein ExbD</fullName>
    </submittedName>
</protein>
<evidence type="ECO:0000313" key="8">
    <source>
        <dbReference type="EMBL" id="RKR81391.1"/>
    </source>
</evidence>
<keyword evidence="5" id="KW-1133">Transmembrane helix</keyword>
<dbReference type="PANTHER" id="PTHR30558:SF3">
    <property type="entry name" value="BIOPOLYMER TRANSPORT PROTEIN EXBD-RELATED"/>
    <property type="match status" value="1"/>
</dbReference>
<evidence type="ECO:0000256" key="5">
    <source>
        <dbReference type="ARBA" id="ARBA00022989"/>
    </source>
</evidence>
<dbReference type="PANTHER" id="PTHR30558">
    <property type="entry name" value="EXBD MEMBRANE COMPONENT OF PMF-DRIVEN MACROMOLECULE IMPORT SYSTEM"/>
    <property type="match status" value="1"/>
</dbReference>
<evidence type="ECO:0000256" key="6">
    <source>
        <dbReference type="ARBA" id="ARBA00023136"/>
    </source>
</evidence>
<dbReference type="GO" id="GO:0022857">
    <property type="term" value="F:transmembrane transporter activity"/>
    <property type="evidence" value="ECO:0007669"/>
    <property type="project" value="InterPro"/>
</dbReference>
<keyword evidence="3" id="KW-1003">Cell membrane</keyword>
<sequence length="204" mass="23550">MNKLRPLRFKNMAVDMTAMCDVAFLLLVFFVATSQFKQWEPMKINMPVTHKRIVDVPNQNLGIIYIADNKVMYQIVGNAVRANTLMQMSNLYHIPFSNAEVKKFINSPIIGAPICSLKEYDNQYMDWEGKVNRPGIPCDSVNSELFDWIKQSRIADRALSNRDLRIIIKADKSVEYPIVKQVIAILQKQKVNKFSLLTDTRHLE</sequence>
<name>A0A495IYC7_9SPHI</name>
<dbReference type="RefSeq" id="WP_121197098.1">
    <property type="nucleotide sequence ID" value="NZ_RBKU01000001.1"/>
</dbReference>
<accession>A0A495IYC7</accession>
<comment type="subcellular location">
    <subcellularLocation>
        <location evidence="1">Cell membrane</location>
        <topology evidence="1">Single-pass membrane protein</topology>
    </subcellularLocation>
    <subcellularLocation>
        <location evidence="7">Cell membrane</location>
        <topology evidence="7">Single-pass type II membrane protein</topology>
    </subcellularLocation>
</comment>
<proteinExistence type="inferred from homology"/>
<reference evidence="8 9" key="1">
    <citation type="submission" date="2018-10" db="EMBL/GenBank/DDBJ databases">
        <title>Genomic Encyclopedia of Archaeal and Bacterial Type Strains, Phase II (KMG-II): from individual species to whole genera.</title>
        <authorList>
            <person name="Goeker M."/>
        </authorList>
    </citation>
    <scope>NUCLEOTIDE SEQUENCE [LARGE SCALE GENOMIC DNA]</scope>
    <source>
        <strain evidence="8 9">DSM 18602</strain>
    </source>
</reference>
<keyword evidence="9" id="KW-1185">Reference proteome</keyword>
<keyword evidence="7" id="KW-0653">Protein transport</keyword>
<dbReference type="InterPro" id="IPR003400">
    <property type="entry name" value="ExbD"/>
</dbReference>
<evidence type="ECO:0000256" key="1">
    <source>
        <dbReference type="ARBA" id="ARBA00004162"/>
    </source>
</evidence>
<evidence type="ECO:0000256" key="7">
    <source>
        <dbReference type="RuleBase" id="RU003879"/>
    </source>
</evidence>
<evidence type="ECO:0000256" key="3">
    <source>
        <dbReference type="ARBA" id="ARBA00022475"/>
    </source>
</evidence>
<dbReference type="AlphaFoldDB" id="A0A495IYC7"/>
<dbReference type="Proteomes" id="UP000268007">
    <property type="component" value="Unassembled WGS sequence"/>
</dbReference>
<dbReference type="EMBL" id="RBKU01000001">
    <property type="protein sequence ID" value="RKR81391.1"/>
    <property type="molecule type" value="Genomic_DNA"/>
</dbReference>
<keyword evidence="4 7" id="KW-0812">Transmembrane</keyword>
<comment type="caution">
    <text evidence="8">The sequence shown here is derived from an EMBL/GenBank/DDBJ whole genome shotgun (WGS) entry which is preliminary data.</text>
</comment>
<evidence type="ECO:0000256" key="4">
    <source>
        <dbReference type="ARBA" id="ARBA00022692"/>
    </source>
</evidence>
<evidence type="ECO:0000313" key="9">
    <source>
        <dbReference type="Proteomes" id="UP000268007"/>
    </source>
</evidence>
<dbReference type="Gene3D" id="3.30.420.270">
    <property type="match status" value="1"/>
</dbReference>
<dbReference type="GO" id="GO:0005886">
    <property type="term" value="C:plasma membrane"/>
    <property type="evidence" value="ECO:0007669"/>
    <property type="project" value="UniProtKB-SubCell"/>
</dbReference>
<evidence type="ECO:0000256" key="2">
    <source>
        <dbReference type="ARBA" id="ARBA00005811"/>
    </source>
</evidence>
<keyword evidence="6" id="KW-0472">Membrane</keyword>
<comment type="similarity">
    <text evidence="2 7">Belongs to the ExbD/TolR family.</text>
</comment>
<dbReference type="Pfam" id="PF02472">
    <property type="entry name" value="ExbD"/>
    <property type="match status" value="1"/>
</dbReference>
<organism evidence="8 9">
    <name type="scientific">Mucilaginibacter gracilis</name>
    <dbReference type="NCBI Taxonomy" id="423350"/>
    <lineage>
        <taxon>Bacteria</taxon>
        <taxon>Pseudomonadati</taxon>
        <taxon>Bacteroidota</taxon>
        <taxon>Sphingobacteriia</taxon>
        <taxon>Sphingobacteriales</taxon>
        <taxon>Sphingobacteriaceae</taxon>
        <taxon>Mucilaginibacter</taxon>
    </lineage>
</organism>